<proteinExistence type="predicted"/>
<gene>
    <name evidence="2" type="ORF">PAHAL_4G289700</name>
</gene>
<dbReference type="AlphaFoldDB" id="A0A2T8JE97"/>
<dbReference type="InterPro" id="IPR004330">
    <property type="entry name" value="FAR1_DNA_bnd_dom"/>
</dbReference>
<feature type="domain" description="FAR1" evidence="1">
    <location>
        <begin position="31"/>
        <end position="122"/>
    </location>
</feature>
<sequence length="165" mass="19446">MEENGYIRLEEIEEYKYVANQTFNMEEDFFKFYNAYALHKGFSVRKDKVRYKPSTKKVTWRGFVCSCEGYRMEKHFKRTDQKRQPRALTRCGCNARLDVQRSASSGIWYVTDFVDVHTHPFAKPEHAFVLPPHRGLNDPQKTEAVELGLGEFRPYRIIGRNGDQP</sequence>
<evidence type="ECO:0000259" key="1">
    <source>
        <dbReference type="Pfam" id="PF03101"/>
    </source>
</evidence>
<name>A0A2T8JE97_9POAL</name>
<protein>
    <recommendedName>
        <fullName evidence="1">FAR1 domain-containing protein</fullName>
    </recommendedName>
</protein>
<dbReference type="EMBL" id="CM008049">
    <property type="protein sequence ID" value="PVH48252.1"/>
    <property type="molecule type" value="Genomic_DNA"/>
</dbReference>
<dbReference type="Proteomes" id="UP000243499">
    <property type="component" value="Chromosome 4"/>
</dbReference>
<evidence type="ECO:0000313" key="2">
    <source>
        <dbReference type="EMBL" id="PVH48252.1"/>
    </source>
</evidence>
<organism evidence="2">
    <name type="scientific">Panicum hallii</name>
    <dbReference type="NCBI Taxonomy" id="206008"/>
    <lineage>
        <taxon>Eukaryota</taxon>
        <taxon>Viridiplantae</taxon>
        <taxon>Streptophyta</taxon>
        <taxon>Embryophyta</taxon>
        <taxon>Tracheophyta</taxon>
        <taxon>Spermatophyta</taxon>
        <taxon>Magnoliopsida</taxon>
        <taxon>Liliopsida</taxon>
        <taxon>Poales</taxon>
        <taxon>Poaceae</taxon>
        <taxon>PACMAD clade</taxon>
        <taxon>Panicoideae</taxon>
        <taxon>Panicodae</taxon>
        <taxon>Paniceae</taxon>
        <taxon>Panicinae</taxon>
        <taxon>Panicum</taxon>
        <taxon>Panicum sect. Panicum</taxon>
    </lineage>
</organism>
<dbReference type="Pfam" id="PF03101">
    <property type="entry name" value="FAR1"/>
    <property type="match status" value="1"/>
</dbReference>
<dbReference type="Gramene" id="PVH48252">
    <property type="protein sequence ID" value="PVH48252"/>
    <property type="gene ID" value="PAHAL_4G289700"/>
</dbReference>
<dbReference type="PANTHER" id="PTHR46328:SF27">
    <property type="entry name" value="OS12G0287500 PROTEIN"/>
    <property type="match status" value="1"/>
</dbReference>
<reference evidence="2" key="1">
    <citation type="submission" date="2018-04" db="EMBL/GenBank/DDBJ databases">
        <title>WGS assembly of Panicum hallii.</title>
        <authorList>
            <person name="Lovell J."/>
            <person name="Jenkins J."/>
            <person name="Lowry D."/>
            <person name="Mamidi S."/>
            <person name="Sreedasyam A."/>
            <person name="Weng X."/>
            <person name="Barry K."/>
            <person name="Bonette J."/>
            <person name="Campitelli B."/>
            <person name="Daum C."/>
            <person name="Gordon S."/>
            <person name="Gould B."/>
            <person name="Lipzen A."/>
            <person name="Macqueen A."/>
            <person name="Palacio-Mejia J."/>
            <person name="Plott C."/>
            <person name="Shakirov E."/>
            <person name="Shu S."/>
            <person name="Yoshinaga Y."/>
            <person name="Zane M."/>
            <person name="Rokhsar D."/>
            <person name="Grimwood J."/>
            <person name="Schmutz J."/>
            <person name="Juenger T."/>
        </authorList>
    </citation>
    <scope>NUCLEOTIDE SEQUENCE [LARGE SCALE GENOMIC DNA]</scope>
    <source>
        <strain evidence="2">FIL2</strain>
    </source>
</reference>
<accession>A0A2T8JE97</accession>
<dbReference type="PANTHER" id="PTHR46328">
    <property type="entry name" value="FAR-RED IMPAIRED RESPONSIVE (FAR1) FAMILY PROTEIN-RELATED"/>
    <property type="match status" value="1"/>
</dbReference>